<comment type="caution">
    <text evidence="5">The sequence shown here is derived from an EMBL/GenBank/DDBJ whole genome shotgun (WGS) entry which is preliminary data.</text>
</comment>
<dbReference type="SMART" id="SM00279">
    <property type="entry name" value="HhH2"/>
    <property type="match status" value="1"/>
</dbReference>
<dbReference type="GO" id="GO:0008409">
    <property type="term" value="F:5'-3' exonuclease activity"/>
    <property type="evidence" value="ECO:0007669"/>
    <property type="project" value="InterPro"/>
</dbReference>
<evidence type="ECO:0000259" key="4">
    <source>
        <dbReference type="SMART" id="SM00475"/>
    </source>
</evidence>
<dbReference type="InterPro" id="IPR008918">
    <property type="entry name" value="HhH2"/>
</dbReference>
<dbReference type="GO" id="GO:0017108">
    <property type="term" value="F:5'-flap endonuclease activity"/>
    <property type="evidence" value="ECO:0007669"/>
    <property type="project" value="InterPro"/>
</dbReference>
<dbReference type="Proteomes" id="UP000019678">
    <property type="component" value="Unassembled WGS sequence"/>
</dbReference>
<dbReference type="SMART" id="SM00475">
    <property type="entry name" value="53EXOc"/>
    <property type="match status" value="1"/>
</dbReference>
<keyword evidence="6" id="KW-1185">Reference proteome</keyword>
<dbReference type="RefSeq" id="WP_044249858.1">
    <property type="nucleotide sequence ID" value="NZ_ASRX01000087.1"/>
</dbReference>
<dbReference type="PANTHER" id="PTHR42646:SF2">
    <property type="entry name" value="5'-3' EXONUCLEASE FAMILY PROTEIN"/>
    <property type="match status" value="1"/>
</dbReference>
<dbReference type="SUPFAM" id="SSF47807">
    <property type="entry name" value="5' to 3' exonuclease, C-terminal subdomain"/>
    <property type="match status" value="1"/>
</dbReference>
<evidence type="ECO:0000313" key="6">
    <source>
        <dbReference type="Proteomes" id="UP000019678"/>
    </source>
</evidence>
<dbReference type="InterPro" id="IPR002421">
    <property type="entry name" value="5-3_exonuclease"/>
</dbReference>
<evidence type="ECO:0000256" key="1">
    <source>
        <dbReference type="ARBA" id="ARBA00022722"/>
    </source>
</evidence>
<keyword evidence="2" id="KW-0378">Hydrolase</keyword>
<dbReference type="Gene3D" id="3.40.50.1010">
    <property type="entry name" value="5'-nuclease"/>
    <property type="match status" value="1"/>
</dbReference>
<gene>
    <name evidence="5" type="ORF">CAP_8566</name>
</gene>
<dbReference type="InterPro" id="IPR020046">
    <property type="entry name" value="5-3_exonucl_a-hlix_arch_N"/>
</dbReference>
<dbReference type="InterPro" id="IPR038969">
    <property type="entry name" value="FEN"/>
</dbReference>
<dbReference type="Gene3D" id="1.10.150.20">
    <property type="entry name" value="5' to 3' exonuclease, C-terminal subdomain"/>
    <property type="match status" value="1"/>
</dbReference>
<keyword evidence="3" id="KW-0238">DNA-binding</keyword>
<keyword evidence="1" id="KW-0540">Nuclease</keyword>
<evidence type="ECO:0000256" key="3">
    <source>
        <dbReference type="ARBA" id="ARBA00023125"/>
    </source>
</evidence>
<dbReference type="InterPro" id="IPR020045">
    <property type="entry name" value="DNA_polI_H3TH"/>
</dbReference>
<dbReference type="AlphaFoldDB" id="A0A017SVZ1"/>
<dbReference type="CDD" id="cd09898">
    <property type="entry name" value="H3TH_53EXO"/>
    <property type="match status" value="1"/>
</dbReference>
<dbReference type="Pfam" id="PF01367">
    <property type="entry name" value="5_3_exonuc"/>
    <property type="match status" value="1"/>
</dbReference>
<dbReference type="OrthoDB" id="9806424at2"/>
<dbReference type="eggNOG" id="COG0258">
    <property type="taxonomic scope" value="Bacteria"/>
</dbReference>
<accession>A0A017SVZ1</accession>
<dbReference type="InterPro" id="IPR036279">
    <property type="entry name" value="5-3_exonuclease_C_sf"/>
</dbReference>
<dbReference type="GO" id="GO:0003677">
    <property type="term" value="F:DNA binding"/>
    <property type="evidence" value="ECO:0007669"/>
    <property type="project" value="UniProtKB-KW"/>
</dbReference>
<dbReference type="SUPFAM" id="SSF88723">
    <property type="entry name" value="PIN domain-like"/>
    <property type="match status" value="1"/>
</dbReference>
<dbReference type="InterPro" id="IPR029060">
    <property type="entry name" value="PIN-like_dom_sf"/>
</dbReference>
<dbReference type="Pfam" id="PF02739">
    <property type="entry name" value="5_3_exonuc_N"/>
    <property type="match status" value="1"/>
</dbReference>
<sequence length="307" mass="33246">MSAPSDEPRPVLLLDAFSLFYRAMHALPPMSTRAGVPTAGLYGLSVLLLKLFREQRPLGGTFALDLPEPTFRHTGFEGYKQGRSEAPRPEGAREQLERLPSLIQASGLAALSSPGFEADDVLATLARELAERGQRPLVVSGDRDCFQTVKGPARMLYVARGVEATLYDEAAVVARYALSPALLPDYIALVGDPSDRLPGVAGIGPRIAARLLQRFGSIAALVAQIDAVDPPRIREALRPHLERLVFFRDLAALRDDVPLAPGPRFRPLDTEGLSRIFAELEFTSLLPRLTALAALAAQRDDVRPAAA</sequence>
<dbReference type="STRING" id="1192034.CAP_8566"/>
<dbReference type="EMBL" id="ASRX01000087">
    <property type="protein sequence ID" value="EYF01143.1"/>
    <property type="molecule type" value="Genomic_DNA"/>
</dbReference>
<dbReference type="FunFam" id="1.10.150.20:FF:000003">
    <property type="entry name" value="DNA polymerase I"/>
    <property type="match status" value="1"/>
</dbReference>
<proteinExistence type="predicted"/>
<evidence type="ECO:0000313" key="5">
    <source>
        <dbReference type="EMBL" id="EYF01143.1"/>
    </source>
</evidence>
<organism evidence="5 6">
    <name type="scientific">Chondromyces apiculatus DSM 436</name>
    <dbReference type="NCBI Taxonomy" id="1192034"/>
    <lineage>
        <taxon>Bacteria</taxon>
        <taxon>Pseudomonadati</taxon>
        <taxon>Myxococcota</taxon>
        <taxon>Polyangia</taxon>
        <taxon>Polyangiales</taxon>
        <taxon>Polyangiaceae</taxon>
        <taxon>Chondromyces</taxon>
    </lineage>
</organism>
<feature type="domain" description="5'-3' exonuclease" evidence="4">
    <location>
        <begin position="9"/>
        <end position="276"/>
    </location>
</feature>
<reference evidence="5 6" key="1">
    <citation type="submission" date="2013-05" db="EMBL/GenBank/DDBJ databases">
        <title>Genome assembly of Chondromyces apiculatus DSM 436.</title>
        <authorList>
            <person name="Sharma G."/>
            <person name="Khatri I."/>
            <person name="Kaur C."/>
            <person name="Mayilraj S."/>
            <person name="Subramanian S."/>
        </authorList>
    </citation>
    <scope>NUCLEOTIDE SEQUENCE [LARGE SCALE GENOMIC DNA]</scope>
    <source>
        <strain evidence="5 6">DSM 436</strain>
    </source>
</reference>
<dbReference type="PANTHER" id="PTHR42646">
    <property type="entry name" value="FLAP ENDONUCLEASE XNI"/>
    <property type="match status" value="1"/>
</dbReference>
<dbReference type="GO" id="GO:0033567">
    <property type="term" value="P:DNA replication, Okazaki fragment processing"/>
    <property type="evidence" value="ECO:0007669"/>
    <property type="project" value="InterPro"/>
</dbReference>
<evidence type="ECO:0000256" key="2">
    <source>
        <dbReference type="ARBA" id="ARBA00022801"/>
    </source>
</evidence>
<protein>
    <submittedName>
        <fullName evidence="5">DNA polymerase I</fullName>
    </submittedName>
</protein>
<dbReference type="CDD" id="cd09859">
    <property type="entry name" value="PIN_53EXO"/>
    <property type="match status" value="1"/>
</dbReference>
<name>A0A017SVZ1_9BACT</name>